<sequence length="199" mass="22094">DVVLVGDWDGDRDDTFAVRRGVTYYVANEIRGGEADQVATYGRVEDTALVGDWDGDGRDTLGVRRGVVDADMQYDLEMVQIINRHRAAEGVPPMEHWSRLRQGALDHSRRMLAGDFFEHASHDIIGADTSAAGCRGGYGENIFWSDGYPADPEIAMQQYMESPGHRANILHPNLRYVATGTVQSGRELYNTQRFAVDCG</sequence>
<feature type="non-terminal residue" evidence="2">
    <location>
        <position position="1"/>
    </location>
</feature>
<reference evidence="2" key="1">
    <citation type="submission" date="2023-02" db="EMBL/GenBank/DDBJ databases">
        <title>Georgenia sp.10Sc9-8, isolated from a soil sample collected from the Taklamakan desert.</title>
        <authorList>
            <person name="Liu S."/>
        </authorList>
    </citation>
    <scope>NUCLEOTIDE SEQUENCE</scope>
    <source>
        <strain evidence="2">10Sc9-8</strain>
    </source>
</reference>
<name>A0ABT5U0K7_9MICO</name>
<proteinExistence type="predicted"/>
<comment type="caution">
    <text evidence="2">The sequence shown here is derived from an EMBL/GenBank/DDBJ whole genome shotgun (WGS) entry which is preliminary data.</text>
</comment>
<dbReference type="Gene3D" id="3.40.33.10">
    <property type="entry name" value="CAP"/>
    <property type="match status" value="1"/>
</dbReference>
<dbReference type="InterPro" id="IPR014044">
    <property type="entry name" value="CAP_dom"/>
</dbReference>
<dbReference type="PANTHER" id="PTHR31157:SF1">
    <property type="entry name" value="SCP DOMAIN-CONTAINING PROTEIN"/>
    <property type="match status" value="1"/>
</dbReference>
<dbReference type="EMBL" id="JARACI010001146">
    <property type="protein sequence ID" value="MDD9207717.1"/>
    <property type="molecule type" value="Genomic_DNA"/>
</dbReference>
<keyword evidence="3" id="KW-1185">Reference proteome</keyword>
<protein>
    <submittedName>
        <fullName evidence="2">CAP domain-containing protein</fullName>
    </submittedName>
</protein>
<dbReference type="SUPFAM" id="SSF55797">
    <property type="entry name" value="PR-1-like"/>
    <property type="match status" value="1"/>
</dbReference>
<dbReference type="InterPro" id="IPR035940">
    <property type="entry name" value="CAP_sf"/>
</dbReference>
<gene>
    <name evidence="2" type="ORF">PU560_14770</name>
</gene>
<dbReference type="PANTHER" id="PTHR31157">
    <property type="entry name" value="SCP DOMAIN-CONTAINING PROTEIN"/>
    <property type="match status" value="1"/>
</dbReference>
<organism evidence="2 3">
    <name type="scientific">Georgenia halotolerans</name>
    <dbReference type="NCBI Taxonomy" id="3028317"/>
    <lineage>
        <taxon>Bacteria</taxon>
        <taxon>Bacillati</taxon>
        <taxon>Actinomycetota</taxon>
        <taxon>Actinomycetes</taxon>
        <taxon>Micrococcales</taxon>
        <taxon>Bogoriellaceae</taxon>
        <taxon>Georgenia</taxon>
    </lineage>
</organism>
<accession>A0ABT5U0K7</accession>
<evidence type="ECO:0000313" key="2">
    <source>
        <dbReference type="EMBL" id="MDD9207717.1"/>
    </source>
</evidence>
<evidence type="ECO:0000313" key="3">
    <source>
        <dbReference type="Proteomes" id="UP001165561"/>
    </source>
</evidence>
<feature type="domain" description="SCP" evidence="1">
    <location>
        <begin position="81"/>
        <end position="189"/>
    </location>
</feature>
<dbReference type="Pfam" id="PF00188">
    <property type="entry name" value="CAP"/>
    <property type="match status" value="1"/>
</dbReference>
<dbReference type="CDD" id="cd05379">
    <property type="entry name" value="CAP_bacterial"/>
    <property type="match status" value="1"/>
</dbReference>
<evidence type="ECO:0000259" key="1">
    <source>
        <dbReference type="Pfam" id="PF00188"/>
    </source>
</evidence>
<dbReference type="Proteomes" id="UP001165561">
    <property type="component" value="Unassembled WGS sequence"/>
</dbReference>